<dbReference type="KEGG" id="lcre:Pla8534_06450"/>
<evidence type="ECO:0000313" key="3">
    <source>
        <dbReference type="Proteomes" id="UP000317648"/>
    </source>
</evidence>
<dbReference type="GO" id="GO:0045135">
    <property type="term" value="F:poly(beta-D-mannuronate) lyase activity"/>
    <property type="evidence" value="ECO:0007669"/>
    <property type="project" value="UniProtKB-EC"/>
</dbReference>
<dbReference type="InterPro" id="IPR013320">
    <property type="entry name" value="ConA-like_dom_sf"/>
</dbReference>
<dbReference type="AlphaFoldDB" id="A0A518DM24"/>
<dbReference type="InterPro" id="IPR014895">
    <property type="entry name" value="Alginate_lyase_2"/>
</dbReference>
<accession>A0A518DM24</accession>
<dbReference type="OrthoDB" id="273319at2"/>
<name>A0A518DM24_9BACT</name>
<dbReference type="EMBL" id="CP036433">
    <property type="protein sequence ID" value="QDU92872.1"/>
    <property type="molecule type" value="Genomic_DNA"/>
</dbReference>
<protein>
    <submittedName>
        <fullName evidence="2">Alginate lyase</fullName>
        <ecNumber evidence="2">4.2.2.3</ecNumber>
    </submittedName>
</protein>
<dbReference type="Proteomes" id="UP000317648">
    <property type="component" value="Chromosome"/>
</dbReference>
<feature type="domain" description="Alginate lyase 2" evidence="1">
    <location>
        <begin position="29"/>
        <end position="238"/>
    </location>
</feature>
<dbReference type="EC" id="4.2.2.3" evidence="2"/>
<keyword evidence="3" id="KW-1185">Reference proteome</keyword>
<evidence type="ECO:0000313" key="2">
    <source>
        <dbReference type="EMBL" id="QDU92872.1"/>
    </source>
</evidence>
<proteinExistence type="predicted"/>
<gene>
    <name evidence="2" type="primary">alyA</name>
    <name evidence="2" type="ORF">Pla8534_06450</name>
</gene>
<dbReference type="SUPFAM" id="SSF49899">
    <property type="entry name" value="Concanavalin A-like lectins/glucanases"/>
    <property type="match status" value="1"/>
</dbReference>
<dbReference type="Gene3D" id="2.60.120.200">
    <property type="match status" value="1"/>
</dbReference>
<reference evidence="2 3" key="1">
    <citation type="submission" date="2019-02" db="EMBL/GenBank/DDBJ databases">
        <title>Deep-cultivation of Planctomycetes and their phenomic and genomic characterization uncovers novel biology.</title>
        <authorList>
            <person name="Wiegand S."/>
            <person name="Jogler M."/>
            <person name="Boedeker C."/>
            <person name="Pinto D."/>
            <person name="Vollmers J."/>
            <person name="Rivas-Marin E."/>
            <person name="Kohn T."/>
            <person name="Peeters S.H."/>
            <person name="Heuer A."/>
            <person name="Rast P."/>
            <person name="Oberbeckmann S."/>
            <person name="Bunk B."/>
            <person name="Jeske O."/>
            <person name="Meyerdierks A."/>
            <person name="Storesund J.E."/>
            <person name="Kallscheuer N."/>
            <person name="Luecker S."/>
            <person name="Lage O.M."/>
            <person name="Pohl T."/>
            <person name="Merkel B.J."/>
            <person name="Hornburger P."/>
            <person name="Mueller R.-W."/>
            <person name="Bruemmer F."/>
            <person name="Labrenz M."/>
            <person name="Spormann A.M."/>
            <person name="Op den Camp H."/>
            <person name="Overmann J."/>
            <person name="Amann R."/>
            <person name="Jetten M.S.M."/>
            <person name="Mascher T."/>
            <person name="Medema M.H."/>
            <person name="Devos D.P."/>
            <person name="Kaster A.-K."/>
            <person name="Ovreas L."/>
            <person name="Rohde M."/>
            <person name="Galperin M.Y."/>
            <person name="Jogler C."/>
        </authorList>
    </citation>
    <scope>NUCLEOTIDE SEQUENCE [LARGE SCALE GENOMIC DNA]</scope>
    <source>
        <strain evidence="2 3">Pla85_3_4</strain>
    </source>
</reference>
<keyword evidence="2" id="KW-0456">Lyase</keyword>
<evidence type="ECO:0000259" key="1">
    <source>
        <dbReference type="Pfam" id="PF08787"/>
    </source>
</evidence>
<sequence length="242" mass="26647">MLRELVLLLAVWVALPAVVLADPLPATVIDLSSWKLTLPVDTPIKGNPDEISAADLQTFSHPDFFHLGPAGKGVVFRAPCGGATTKGSKYPRCELREWNRTGESLASWSTTDPVKRELALRLAITSTPAVKQHVVCAQIHDKKNDLLMIRLEGEKLLIERTGESDVMIDNHYQTGTPFDLRISVRNGVVEVAYNGQQKLQWKVDRSGCYFKAGCYTQSNPSRGDAADASGEVVIYALRYVQP</sequence>
<dbReference type="RefSeq" id="WP_145049195.1">
    <property type="nucleotide sequence ID" value="NZ_CP036433.1"/>
</dbReference>
<organism evidence="2 3">
    <name type="scientific">Lignipirellula cremea</name>
    <dbReference type="NCBI Taxonomy" id="2528010"/>
    <lineage>
        <taxon>Bacteria</taxon>
        <taxon>Pseudomonadati</taxon>
        <taxon>Planctomycetota</taxon>
        <taxon>Planctomycetia</taxon>
        <taxon>Pirellulales</taxon>
        <taxon>Pirellulaceae</taxon>
        <taxon>Lignipirellula</taxon>
    </lineage>
</organism>
<dbReference type="Pfam" id="PF08787">
    <property type="entry name" value="Alginate_lyase2"/>
    <property type="match status" value="1"/>
</dbReference>